<organism evidence="2 3">
    <name type="scientific">Pedobacter polaris</name>
    <dbReference type="NCBI Taxonomy" id="2571273"/>
    <lineage>
        <taxon>Bacteria</taxon>
        <taxon>Pseudomonadati</taxon>
        <taxon>Bacteroidota</taxon>
        <taxon>Sphingobacteriia</taxon>
        <taxon>Sphingobacteriales</taxon>
        <taxon>Sphingobacteriaceae</taxon>
        <taxon>Pedobacter</taxon>
    </lineage>
</organism>
<dbReference type="AlphaFoldDB" id="A0A4U1CCY5"/>
<proteinExistence type="predicted"/>
<dbReference type="PANTHER" id="PTHR46889">
    <property type="entry name" value="TRANSPOSASE INSF FOR INSERTION SEQUENCE IS3B-RELATED"/>
    <property type="match status" value="1"/>
</dbReference>
<dbReference type="InterPro" id="IPR012337">
    <property type="entry name" value="RNaseH-like_sf"/>
</dbReference>
<dbReference type="GO" id="GO:0015074">
    <property type="term" value="P:DNA integration"/>
    <property type="evidence" value="ECO:0007669"/>
    <property type="project" value="InterPro"/>
</dbReference>
<dbReference type="SUPFAM" id="SSF53098">
    <property type="entry name" value="Ribonuclease H-like"/>
    <property type="match status" value="1"/>
</dbReference>
<gene>
    <name evidence="2" type="ORF">FA048_19630</name>
</gene>
<dbReference type="InterPro" id="IPR001584">
    <property type="entry name" value="Integrase_cat-core"/>
</dbReference>
<keyword evidence="3" id="KW-1185">Reference proteome</keyword>
<sequence length="291" mass="33550">MKEIFNNISLSTICSLFGRTRQSWYEMHARRDASIIEDGMILAWASEIRAMLPHTGCVKLLHMLQHKLRGHNITIGRDAFSSLMRESGMLIYPKKRYMTTTQSFHHYRKWPDMVNRTKPIMAEQVWVSDITYLRTVNGFIYLFLITDAYSRKIVGYHLSQSLKASGCISALKKAINQREYSKRPLTHHSDRGIQYCCDAYVELLQRSHIAISMTQSGSPYDNAVAERVNGILKTEFELHTTFPSYSTAIGPVCRAIEKYNNLRLHLSCDMMTPSDRHGQEMREAPQLHQGL</sequence>
<dbReference type="RefSeq" id="WP_136844366.1">
    <property type="nucleotide sequence ID" value="NZ_SWBR01000013.1"/>
</dbReference>
<dbReference type="InterPro" id="IPR048020">
    <property type="entry name" value="Transpos_IS3"/>
</dbReference>
<evidence type="ECO:0000259" key="1">
    <source>
        <dbReference type="PROSITE" id="PS50994"/>
    </source>
</evidence>
<dbReference type="NCBIfam" id="NF033516">
    <property type="entry name" value="transpos_IS3"/>
    <property type="match status" value="1"/>
</dbReference>
<evidence type="ECO:0000313" key="3">
    <source>
        <dbReference type="Proteomes" id="UP000309488"/>
    </source>
</evidence>
<dbReference type="OrthoDB" id="9815231at2"/>
<accession>A0A4U1CCY5</accession>
<reference evidence="2 3" key="1">
    <citation type="submission" date="2019-04" db="EMBL/GenBank/DDBJ databases">
        <title>Pedobacter sp. RP-3-22 sp. nov., isolated from Arctic soil.</title>
        <authorList>
            <person name="Dahal R.H."/>
            <person name="Kim D.-U."/>
        </authorList>
    </citation>
    <scope>NUCLEOTIDE SEQUENCE [LARGE SCALE GENOMIC DNA]</scope>
    <source>
        <strain evidence="2 3">RP-3-22</strain>
    </source>
</reference>
<dbReference type="InterPro" id="IPR036397">
    <property type="entry name" value="RNaseH_sf"/>
</dbReference>
<comment type="caution">
    <text evidence="2">The sequence shown here is derived from an EMBL/GenBank/DDBJ whole genome shotgun (WGS) entry which is preliminary data.</text>
</comment>
<evidence type="ECO:0000313" key="2">
    <source>
        <dbReference type="EMBL" id="TKC04096.1"/>
    </source>
</evidence>
<protein>
    <submittedName>
        <fullName evidence="2">IS3 family transposase</fullName>
    </submittedName>
</protein>
<dbReference type="Proteomes" id="UP000309488">
    <property type="component" value="Unassembled WGS sequence"/>
</dbReference>
<name>A0A4U1CCY5_9SPHI</name>
<dbReference type="Pfam" id="PF00665">
    <property type="entry name" value="rve"/>
    <property type="match status" value="1"/>
</dbReference>
<dbReference type="GO" id="GO:0003676">
    <property type="term" value="F:nucleic acid binding"/>
    <property type="evidence" value="ECO:0007669"/>
    <property type="project" value="InterPro"/>
</dbReference>
<dbReference type="Gene3D" id="3.30.420.10">
    <property type="entry name" value="Ribonuclease H-like superfamily/Ribonuclease H"/>
    <property type="match status" value="1"/>
</dbReference>
<dbReference type="InterPro" id="IPR050900">
    <property type="entry name" value="Transposase_IS3/IS150/IS904"/>
</dbReference>
<feature type="domain" description="Integrase catalytic" evidence="1">
    <location>
        <begin position="115"/>
        <end position="281"/>
    </location>
</feature>
<dbReference type="PROSITE" id="PS50994">
    <property type="entry name" value="INTEGRASE"/>
    <property type="match status" value="1"/>
</dbReference>
<dbReference type="PANTHER" id="PTHR46889:SF5">
    <property type="entry name" value="INTEGRASE PROTEIN"/>
    <property type="match status" value="1"/>
</dbReference>
<dbReference type="EMBL" id="SWBR01000013">
    <property type="protein sequence ID" value="TKC04096.1"/>
    <property type="molecule type" value="Genomic_DNA"/>
</dbReference>